<accession>A0ABT7ET38</accession>
<evidence type="ECO:0000313" key="2">
    <source>
        <dbReference type="Proteomes" id="UP001231915"/>
    </source>
</evidence>
<evidence type="ECO:0000313" key="1">
    <source>
        <dbReference type="EMBL" id="MDK2598173.1"/>
    </source>
</evidence>
<name>A0ABT7ET38_9GAMM</name>
<proteinExistence type="predicted"/>
<organism evidence="1 2">
    <name type="scientific">Pseudoalteromonas obscura</name>
    <dbReference type="NCBI Taxonomy" id="3048491"/>
    <lineage>
        <taxon>Bacteria</taxon>
        <taxon>Pseudomonadati</taxon>
        <taxon>Pseudomonadota</taxon>
        <taxon>Gammaproteobacteria</taxon>
        <taxon>Alteromonadales</taxon>
        <taxon>Pseudoalteromonadaceae</taxon>
        <taxon>Pseudoalteromonas</taxon>
    </lineage>
</organism>
<sequence length="424" mass="47937">MSKGKKRVRWRRVRVFKPYNYYYPLTVKAPHTDPQVVQKQRSNEVVEGEVTTAEPIAQLGADLDKVIGDSHEPPSMQVDEHNSDILDEAPLALFEPGQNPYIFYLQQVPVMLQGLPDEVAIMTPVESAPELLEEPIHAQETQVSHIQCEEKCEPRQAPAAQDSTAELGQSNDIYRDEGYFLNHPQRNTFDSANTRQGVKAPQLADLPARFGGHQANRSTIRSHIATLLSRHLQALGLTLNEFASWYQSPVALAHWVADIPLNRLAQICKPYQQIPVQKITIGQFLSSCAQLQHGDISLAKLTKRLLPILAVYHHQYLSGSLADITQIHRDHVQNSNAPLWLLQFQNNAVHLYESAQGHGQREPYPVCKDGHIDWQQPSQVVLFSLPNAFQHKLELEYLAAQQVWQPLLEASLLEFIHSQQCLPD</sequence>
<dbReference type="RefSeq" id="WP_284138673.1">
    <property type="nucleotide sequence ID" value="NZ_JASJUT010000014.1"/>
</dbReference>
<gene>
    <name evidence="1" type="ORF">QNM18_24250</name>
</gene>
<reference evidence="1 2" key="1">
    <citation type="submission" date="2023-05" db="EMBL/GenBank/DDBJ databases">
        <title>Pseudoalteromonas ardens sp. nov., Pseudoalteromonas obscura sp. nov., and Pseudoalteromonas umbrosa sp. nov., isolated from the coral Montipora capitata.</title>
        <authorList>
            <person name="Thomas E.M."/>
            <person name="Smith E.M."/>
            <person name="Papke E."/>
            <person name="Shlafstein M.D."/>
            <person name="Oline D.K."/>
            <person name="Videau P."/>
            <person name="Saw J.H."/>
            <person name="Strangman W.K."/>
            <person name="Ushijima B."/>
        </authorList>
    </citation>
    <scope>NUCLEOTIDE SEQUENCE [LARGE SCALE GENOMIC DNA]</scope>
    <source>
        <strain evidence="1 2">P94</strain>
    </source>
</reference>
<dbReference type="EMBL" id="JASJUT010000014">
    <property type="protein sequence ID" value="MDK2598173.1"/>
    <property type="molecule type" value="Genomic_DNA"/>
</dbReference>
<keyword evidence="2" id="KW-1185">Reference proteome</keyword>
<dbReference type="Proteomes" id="UP001231915">
    <property type="component" value="Unassembled WGS sequence"/>
</dbReference>
<protein>
    <submittedName>
        <fullName evidence="1">Uncharacterized protein</fullName>
    </submittedName>
</protein>
<comment type="caution">
    <text evidence="1">The sequence shown here is derived from an EMBL/GenBank/DDBJ whole genome shotgun (WGS) entry which is preliminary data.</text>
</comment>